<dbReference type="AlphaFoldDB" id="A0A239CUE9"/>
<name>A0A239CUE9_9BACT</name>
<evidence type="ECO:0000256" key="6">
    <source>
        <dbReference type="SAM" id="Phobius"/>
    </source>
</evidence>
<keyword evidence="3" id="KW-0963">Cytoplasm</keyword>
<reference evidence="9 10" key="1">
    <citation type="submission" date="2017-06" db="EMBL/GenBank/DDBJ databases">
        <authorList>
            <person name="Kim H.J."/>
            <person name="Triplett B.A."/>
        </authorList>
    </citation>
    <scope>NUCLEOTIDE SEQUENCE [LARGE SCALE GENOMIC DNA]</scope>
    <source>
        <strain evidence="9 10">DSM 18704</strain>
    </source>
</reference>
<evidence type="ECO:0000313" key="10">
    <source>
        <dbReference type="Proteomes" id="UP000198356"/>
    </source>
</evidence>
<evidence type="ECO:0000256" key="3">
    <source>
        <dbReference type="ARBA" id="ARBA00022490"/>
    </source>
</evidence>
<proteinExistence type="predicted"/>
<dbReference type="OrthoDB" id="5518333at2"/>
<keyword evidence="4" id="KW-0969">Cilium</keyword>
<dbReference type="Pfam" id="PF22544">
    <property type="entry name" value="HYDIN_VesB_CFA65-like_Ig"/>
    <property type="match status" value="1"/>
</dbReference>
<dbReference type="Proteomes" id="UP000198356">
    <property type="component" value="Unassembled WGS sequence"/>
</dbReference>
<comment type="subcellular location">
    <subcellularLocation>
        <location evidence="1">Cell projection</location>
        <location evidence="1">Cilium</location>
    </subcellularLocation>
    <subcellularLocation>
        <location evidence="2">Cytoplasm</location>
    </subcellularLocation>
</comment>
<feature type="chain" id="PRO_5012669754" evidence="7">
    <location>
        <begin position="21"/>
        <end position="786"/>
    </location>
</feature>
<dbReference type="GO" id="GO:0005737">
    <property type="term" value="C:cytoplasm"/>
    <property type="evidence" value="ECO:0007669"/>
    <property type="project" value="UniProtKB-SubCell"/>
</dbReference>
<feature type="transmembrane region" description="Helical" evidence="6">
    <location>
        <begin position="729"/>
        <end position="749"/>
    </location>
</feature>
<evidence type="ECO:0000256" key="2">
    <source>
        <dbReference type="ARBA" id="ARBA00004496"/>
    </source>
</evidence>
<evidence type="ECO:0000256" key="1">
    <source>
        <dbReference type="ARBA" id="ARBA00004138"/>
    </source>
</evidence>
<feature type="signal peptide" evidence="7">
    <location>
        <begin position="1"/>
        <end position="20"/>
    </location>
</feature>
<keyword evidence="7" id="KW-0732">Signal</keyword>
<dbReference type="InterPro" id="IPR013783">
    <property type="entry name" value="Ig-like_fold"/>
</dbReference>
<evidence type="ECO:0000259" key="8">
    <source>
        <dbReference type="Pfam" id="PF22544"/>
    </source>
</evidence>
<keyword evidence="6" id="KW-0472">Membrane</keyword>
<evidence type="ECO:0000256" key="4">
    <source>
        <dbReference type="ARBA" id="ARBA00023069"/>
    </source>
</evidence>
<dbReference type="RefSeq" id="WP_089406461.1">
    <property type="nucleotide sequence ID" value="NZ_FZOU01000001.1"/>
</dbReference>
<sequence>MRFSLGSALAFLALSLPAFGQAPTTCTSGLCTQQVTCPNGGTTSISGVIYTPNGTDPLPNVLVYIPTAAVDPFTAGVSCPVPGTPPSGSPLVGATTGTDGSFTLTNVPVGANIPLVIQSGRWRRTDQVVPITTACTNTAFSARMPRTKAEGDIPKFAVATGAADQVECVLLKVGIDPSEFTDLGGTGRVNLFAGSGASGSVISQSTTASETTLMSDPAVLNSYDVLMLPCEGGAYPAAKTAAEYTNLVGFANAGGRVYSSHYSYQWMYQNGPFAGVVNWAVNQATLGNSGTGVIDQTFAEGKTLAAWLPLVGATTTPGQITIDTLKHDFNGVIPPTQSWMTLVDPPSNPVMQFVFNAPVGASTNQCGRVLFNEYHVEAPSNGTTPAGTTFPNECNTAVPMTPQEKLLEYSLFELTNDGTAATLTPASADFGSQPINFQTASQTFTWTNNSTFAEGVTLINASGDYVVTGSNCVSVTPGGTCSINVAFNPTTTGTRPGTLSVGSGATTLTSTLTGIGIPDLVVNFTTLNFGNLDVGATATQTLVVTNSASGPVTVPGFVTTGDYSVSTNCPALLAGLASCSVSVTFKPTTTGPRPGTVAVNSSSAAYSGTPSSLTGNGIDFTIVGTPTSGTVVAGLGAALSTLTTPVAGFSSQLSLSCTTNAAASSCTLGSNVFALTAPVTTTVTIGTTSKYTVIGYGGFGGQWMWAVGLGSGLLLWLNRRNGRRLLRGALMLLVLVAASTSLTGCSGHLPAENAAYTAPGTYTYTITATDGFLVHSATYSLTVNAK</sequence>
<feature type="transmembrane region" description="Helical" evidence="6">
    <location>
        <begin position="693"/>
        <end position="717"/>
    </location>
</feature>
<dbReference type="EMBL" id="FZOU01000001">
    <property type="protein sequence ID" value="SNS23866.1"/>
    <property type="molecule type" value="Genomic_DNA"/>
</dbReference>
<keyword evidence="10" id="KW-1185">Reference proteome</keyword>
<organism evidence="9 10">
    <name type="scientific">Granulicella rosea</name>
    <dbReference type="NCBI Taxonomy" id="474952"/>
    <lineage>
        <taxon>Bacteria</taxon>
        <taxon>Pseudomonadati</taxon>
        <taxon>Acidobacteriota</taxon>
        <taxon>Terriglobia</taxon>
        <taxon>Terriglobales</taxon>
        <taxon>Acidobacteriaceae</taxon>
        <taxon>Granulicella</taxon>
    </lineage>
</organism>
<dbReference type="Gene3D" id="2.60.40.10">
    <property type="entry name" value="Immunoglobulins"/>
    <property type="match status" value="2"/>
</dbReference>
<dbReference type="InterPro" id="IPR053879">
    <property type="entry name" value="HYDIN_VesB_CFA65-like_Ig"/>
</dbReference>
<evidence type="ECO:0000256" key="7">
    <source>
        <dbReference type="SAM" id="SignalP"/>
    </source>
</evidence>
<evidence type="ECO:0000313" key="9">
    <source>
        <dbReference type="EMBL" id="SNS23866.1"/>
    </source>
</evidence>
<keyword evidence="5" id="KW-0966">Cell projection</keyword>
<evidence type="ECO:0000256" key="5">
    <source>
        <dbReference type="ARBA" id="ARBA00023273"/>
    </source>
</evidence>
<feature type="domain" description="HYDIN/VesB/CFA65-like Ig-like" evidence="8">
    <location>
        <begin position="518"/>
        <end position="603"/>
    </location>
</feature>
<dbReference type="NCBIfam" id="NF012200">
    <property type="entry name" value="choice_anch_D"/>
    <property type="match status" value="2"/>
</dbReference>
<gene>
    <name evidence="9" type="ORF">SAMN05421770_101121</name>
</gene>
<keyword evidence="6" id="KW-0812">Transmembrane</keyword>
<protein>
    <submittedName>
        <fullName evidence="9">Abnormal spindle-like microcephaly-assoc'd, ASPM-SPD-2-Hydin</fullName>
    </submittedName>
</protein>
<keyword evidence="6" id="KW-1133">Transmembrane helix</keyword>
<accession>A0A239CUE9</accession>